<proteinExistence type="predicted"/>
<keyword evidence="3" id="KW-1185">Reference proteome</keyword>
<evidence type="ECO:0000256" key="1">
    <source>
        <dbReference type="SAM" id="MobiDB-lite"/>
    </source>
</evidence>
<dbReference type="AlphaFoldDB" id="A0AAE1NR12"/>
<reference evidence="2" key="1">
    <citation type="submission" date="2023-11" db="EMBL/GenBank/DDBJ databases">
        <title>Genome assemblies of two species of porcelain crab, Petrolisthes cinctipes and Petrolisthes manimaculis (Anomura: Porcellanidae).</title>
        <authorList>
            <person name="Angst P."/>
        </authorList>
    </citation>
    <scope>NUCLEOTIDE SEQUENCE</scope>
    <source>
        <strain evidence="2">PB745_02</strain>
        <tissue evidence="2">Gill</tissue>
    </source>
</reference>
<comment type="caution">
    <text evidence="2">The sequence shown here is derived from an EMBL/GenBank/DDBJ whole genome shotgun (WGS) entry which is preliminary data.</text>
</comment>
<gene>
    <name evidence="2" type="ORF">Pmani_032781</name>
</gene>
<organism evidence="2 3">
    <name type="scientific">Petrolisthes manimaculis</name>
    <dbReference type="NCBI Taxonomy" id="1843537"/>
    <lineage>
        <taxon>Eukaryota</taxon>
        <taxon>Metazoa</taxon>
        <taxon>Ecdysozoa</taxon>
        <taxon>Arthropoda</taxon>
        <taxon>Crustacea</taxon>
        <taxon>Multicrustacea</taxon>
        <taxon>Malacostraca</taxon>
        <taxon>Eumalacostraca</taxon>
        <taxon>Eucarida</taxon>
        <taxon>Decapoda</taxon>
        <taxon>Pleocyemata</taxon>
        <taxon>Anomura</taxon>
        <taxon>Galatheoidea</taxon>
        <taxon>Porcellanidae</taxon>
        <taxon>Petrolisthes</taxon>
    </lineage>
</organism>
<evidence type="ECO:0000313" key="2">
    <source>
        <dbReference type="EMBL" id="KAK4294600.1"/>
    </source>
</evidence>
<dbReference type="Proteomes" id="UP001292094">
    <property type="component" value="Unassembled WGS sequence"/>
</dbReference>
<evidence type="ECO:0000313" key="3">
    <source>
        <dbReference type="Proteomes" id="UP001292094"/>
    </source>
</evidence>
<sequence length="149" mass="16464">MKGGVEWRARYRMERGGVEWRELGSVCESEREKGKARCHPDHPYHHNTSLVSNTTKPHPATTTAAVAWKENAGRKKEQKSLVAVLDGRTGGRNPSHSVPRSPPLCLSPPLDINPARGDASGPTQCGTTLERASVTISPREKAKFWDWTN</sequence>
<dbReference type="EMBL" id="JAWZYT010004252">
    <property type="protein sequence ID" value="KAK4294600.1"/>
    <property type="molecule type" value="Genomic_DNA"/>
</dbReference>
<feature type="region of interest" description="Disordered" evidence="1">
    <location>
        <begin position="86"/>
        <end position="109"/>
    </location>
</feature>
<name>A0AAE1NR12_9EUCA</name>
<feature type="region of interest" description="Disordered" evidence="1">
    <location>
        <begin position="36"/>
        <end position="60"/>
    </location>
</feature>
<accession>A0AAE1NR12</accession>
<protein>
    <submittedName>
        <fullName evidence="2">Uncharacterized protein</fullName>
    </submittedName>
</protein>